<dbReference type="InterPro" id="IPR052748">
    <property type="entry name" value="ISR_Activator"/>
</dbReference>
<dbReference type="SUPFAM" id="SSF110997">
    <property type="entry name" value="Sporulation related repeat"/>
    <property type="match status" value="1"/>
</dbReference>
<evidence type="ECO:0000256" key="2">
    <source>
        <dbReference type="SAM" id="SignalP"/>
    </source>
</evidence>
<dbReference type="GO" id="GO:0042834">
    <property type="term" value="F:peptidoglycan binding"/>
    <property type="evidence" value="ECO:0007669"/>
    <property type="project" value="InterPro"/>
</dbReference>
<comment type="caution">
    <text evidence="4">The sequence shown here is derived from an EMBL/GenBank/DDBJ whole genome shotgun (WGS) entry which is preliminary data.</text>
</comment>
<feature type="region of interest" description="Disordered" evidence="1">
    <location>
        <begin position="188"/>
        <end position="265"/>
    </location>
</feature>
<protein>
    <submittedName>
        <fullName evidence="4">SPOR domain-containing protein</fullName>
    </submittedName>
</protein>
<dbReference type="Proteomes" id="UP000564378">
    <property type="component" value="Unassembled WGS sequence"/>
</dbReference>
<keyword evidence="2" id="KW-0732">Signal</keyword>
<dbReference type="Pfam" id="PF08238">
    <property type="entry name" value="Sel1"/>
    <property type="match status" value="2"/>
</dbReference>
<dbReference type="AlphaFoldDB" id="A0A842I1M3"/>
<dbReference type="Gene3D" id="1.25.40.10">
    <property type="entry name" value="Tetratricopeptide repeat domain"/>
    <property type="match status" value="1"/>
</dbReference>
<feature type="domain" description="SPOR" evidence="3">
    <location>
        <begin position="260"/>
        <end position="340"/>
    </location>
</feature>
<dbReference type="PANTHER" id="PTHR45011:SF1">
    <property type="entry name" value="DAP3-BINDING CELL DEATH ENHANCER 1"/>
    <property type="match status" value="1"/>
</dbReference>
<dbReference type="SUPFAM" id="SSF81901">
    <property type="entry name" value="HCP-like"/>
    <property type="match status" value="1"/>
</dbReference>
<sequence length="340" mass="36136">MLGAAFALMAAPTSVFAGVQEGVDAWRSGDYARAISEWRPLADAGDPDAQFNLGQAYKLGRGLSQDMGRARELFRLAADQGHLQAQANYGLILFQEGDRQTAMPYIIAAAERGEPRAQYVYGTALFNGDHAPRDWPRAYAMMAQAAGAGLPQALASIEQMDEHIPAAEREQGLAMADQMASDNAAMEVAVAPPPPPSAPPPSAVPQQTFTPVEVPPPVQTAPPPASPPRQAQVQAPPPTPPAPVQHAQAAPPPAAPPPPAARSGDWRIQLGSFRERPRAERLWLDVSGRNAMLSGLQPYLVRAGPYTRLQAGPFATQNEALRACQAARAAGSECIAVRRE</sequence>
<dbReference type="Gene3D" id="3.30.70.1070">
    <property type="entry name" value="Sporulation related repeat"/>
    <property type="match status" value="1"/>
</dbReference>
<dbReference type="InterPro" id="IPR007730">
    <property type="entry name" value="SPOR-like_dom"/>
</dbReference>
<feature type="compositionally biased region" description="Pro residues" evidence="1">
    <location>
        <begin position="213"/>
        <end position="227"/>
    </location>
</feature>
<dbReference type="InterPro" id="IPR006597">
    <property type="entry name" value="Sel1-like"/>
</dbReference>
<organism evidence="4 5">
    <name type="scientific">Parasphingopyxis marina</name>
    <dbReference type="NCBI Taxonomy" id="2761622"/>
    <lineage>
        <taxon>Bacteria</taxon>
        <taxon>Pseudomonadati</taxon>
        <taxon>Pseudomonadota</taxon>
        <taxon>Alphaproteobacteria</taxon>
        <taxon>Sphingomonadales</taxon>
        <taxon>Sphingomonadaceae</taxon>
        <taxon>Parasphingopyxis</taxon>
    </lineage>
</organism>
<dbReference type="InterPro" id="IPR011990">
    <property type="entry name" value="TPR-like_helical_dom_sf"/>
</dbReference>
<evidence type="ECO:0000259" key="3">
    <source>
        <dbReference type="PROSITE" id="PS51724"/>
    </source>
</evidence>
<feature type="compositionally biased region" description="Pro residues" evidence="1">
    <location>
        <begin position="191"/>
        <end position="203"/>
    </location>
</feature>
<feature type="compositionally biased region" description="Pro residues" evidence="1">
    <location>
        <begin position="250"/>
        <end position="260"/>
    </location>
</feature>
<feature type="chain" id="PRO_5032891886" evidence="2">
    <location>
        <begin position="18"/>
        <end position="340"/>
    </location>
</feature>
<dbReference type="PROSITE" id="PS51724">
    <property type="entry name" value="SPOR"/>
    <property type="match status" value="1"/>
</dbReference>
<keyword evidence="5" id="KW-1185">Reference proteome</keyword>
<dbReference type="EMBL" id="JACJVJ010000002">
    <property type="protein sequence ID" value="MBC2778110.1"/>
    <property type="molecule type" value="Genomic_DNA"/>
</dbReference>
<evidence type="ECO:0000256" key="1">
    <source>
        <dbReference type="SAM" id="MobiDB-lite"/>
    </source>
</evidence>
<evidence type="ECO:0000313" key="4">
    <source>
        <dbReference type="EMBL" id="MBC2778110.1"/>
    </source>
</evidence>
<proteinExistence type="predicted"/>
<reference evidence="4 5" key="1">
    <citation type="submission" date="2020-08" db="EMBL/GenBank/DDBJ databases">
        <title>Draft genome sequence of Parasphingopyxis sp. GrpM-11.</title>
        <authorList>
            <person name="Oh J."/>
            <person name="Roh D.-H."/>
        </authorList>
    </citation>
    <scope>NUCLEOTIDE SEQUENCE [LARGE SCALE GENOMIC DNA]</scope>
    <source>
        <strain evidence="4 5">GrpM-11</strain>
    </source>
</reference>
<accession>A0A842I1M3</accession>
<feature type="signal peptide" evidence="2">
    <location>
        <begin position="1"/>
        <end position="17"/>
    </location>
</feature>
<evidence type="ECO:0000313" key="5">
    <source>
        <dbReference type="Proteomes" id="UP000564378"/>
    </source>
</evidence>
<dbReference type="Pfam" id="PF05036">
    <property type="entry name" value="SPOR"/>
    <property type="match status" value="1"/>
</dbReference>
<dbReference type="PANTHER" id="PTHR45011">
    <property type="entry name" value="DAP3-BINDING CELL DEATH ENHANCER 1"/>
    <property type="match status" value="1"/>
</dbReference>
<gene>
    <name evidence="4" type="ORF">H6P80_10830</name>
</gene>
<dbReference type="InterPro" id="IPR036680">
    <property type="entry name" value="SPOR-like_sf"/>
</dbReference>
<dbReference type="SMART" id="SM00671">
    <property type="entry name" value="SEL1"/>
    <property type="match status" value="3"/>
</dbReference>
<name>A0A842I1M3_9SPHN</name>